<dbReference type="PATRIC" id="fig|1401659.3.peg.2610"/>
<feature type="domain" description="YetF C-terminal" evidence="8">
    <location>
        <begin position="112"/>
        <end position="180"/>
    </location>
</feature>
<dbReference type="Pfam" id="PF04239">
    <property type="entry name" value="DUF421"/>
    <property type="match status" value="1"/>
</dbReference>
<reference evidence="9 10" key="1">
    <citation type="journal article" date="2014" name="Genome Announc.">
        <title>Complete Genome Sequence of Cronobacter sakazakii Strain CMCC 45402.</title>
        <authorList>
            <person name="Zhao Z."/>
            <person name="Wang L."/>
            <person name="Wang B."/>
            <person name="Liang H."/>
            <person name="Ye Q."/>
            <person name="Zeng M."/>
        </authorList>
    </citation>
    <scope>NUCLEOTIDE SEQUENCE [LARGE SCALE GENOMIC DNA]</scope>
    <source>
        <strain evidence="10">45402</strain>
    </source>
</reference>
<name>V5U0T7_9ENTR</name>
<keyword evidence="3" id="KW-1003">Cell membrane</keyword>
<keyword evidence="6 7" id="KW-0472">Membrane</keyword>
<proteinExistence type="inferred from homology"/>
<dbReference type="PANTHER" id="PTHR34582:SF6">
    <property type="entry name" value="UPF0702 TRANSMEMBRANE PROTEIN YCAP"/>
    <property type="match status" value="1"/>
</dbReference>
<dbReference type="GO" id="GO:0005886">
    <property type="term" value="C:plasma membrane"/>
    <property type="evidence" value="ECO:0007669"/>
    <property type="project" value="UniProtKB-SubCell"/>
</dbReference>
<organism evidence="9 10">
    <name type="scientific">Cronobacter malonaticus</name>
    <dbReference type="NCBI Taxonomy" id="413503"/>
    <lineage>
        <taxon>Bacteria</taxon>
        <taxon>Pseudomonadati</taxon>
        <taxon>Pseudomonadota</taxon>
        <taxon>Gammaproteobacteria</taxon>
        <taxon>Enterobacterales</taxon>
        <taxon>Enterobacteriaceae</taxon>
        <taxon>Cronobacter</taxon>
    </lineage>
</organism>
<protein>
    <submittedName>
        <fullName evidence="9">YcaP protein</fullName>
    </submittedName>
</protein>
<dbReference type="Gene3D" id="3.30.240.20">
    <property type="entry name" value="bsu07140 like domains"/>
    <property type="match status" value="1"/>
</dbReference>
<evidence type="ECO:0000256" key="1">
    <source>
        <dbReference type="ARBA" id="ARBA00004651"/>
    </source>
</evidence>
<accession>V5U0T7</accession>
<evidence type="ECO:0000256" key="3">
    <source>
        <dbReference type="ARBA" id="ARBA00022475"/>
    </source>
</evidence>
<dbReference type="InterPro" id="IPR007353">
    <property type="entry name" value="DUF421"/>
</dbReference>
<feature type="transmembrane region" description="Helical" evidence="7">
    <location>
        <begin position="32"/>
        <end position="51"/>
    </location>
</feature>
<sequence>MLNEDNSLLWRKKNMKAFDLQRMALDKFPLEFLGEVALRSLYTFILVFLFLKITGRRGVRQMSLFEVLIILTLGSAAGDVAFYDDVPLLPVLVVFVTLGLLYRLVMWLMSCSEKLEDLLEGKPRIIIEDGELAWEKLNRENMTEFEFFMELRTKGVEHLGQVRLAILEANGQISVYYYPDKLVRPGLSILPEYCSERFEHIPETGDYACIRCSEVVTFNAGVKPSCPRCKNHIWVKASTATRVT</sequence>
<evidence type="ECO:0000313" key="10">
    <source>
        <dbReference type="Proteomes" id="UP000018545"/>
    </source>
</evidence>
<gene>
    <name evidence="9" type="ORF">P262_03688</name>
</gene>
<evidence type="ECO:0000256" key="2">
    <source>
        <dbReference type="ARBA" id="ARBA00006448"/>
    </source>
</evidence>
<dbReference type="KEGG" id="csi:P262_03688"/>
<dbReference type="EMBL" id="CP006731">
    <property type="protein sequence ID" value="AHB71003.1"/>
    <property type="molecule type" value="Genomic_DNA"/>
</dbReference>
<comment type="similarity">
    <text evidence="2">Belongs to the UPF0702 family.</text>
</comment>
<evidence type="ECO:0000256" key="4">
    <source>
        <dbReference type="ARBA" id="ARBA00022692"/>
    </source>
</evidence>
<dbReference type="AlphaFoldDB" id="V5U0T7"/>
<dbReference type="InterPro" id="IPR023090">
    <property type="entry name" value="UPF0702_alpha/beta_dom_sf"/>
</dbReference>
<dbReference type="HOGENOM" id="CLU_089304_0_0_6"/>
<evidence type="ECO:0000256" key="5">
    <source>
        <dbReference type="ARBA" id="ARBA00022989"/>
    </source>
</evidence>
<evidence type="ECO:0000256" key="7">
    <source>
        <dbReference type="SAM" id="Phobius"/>
    </source>
</evidence>
<evidence type="ECO:0000256" key="6">
    <source>
        <dbReference type="ARBA" id="ARBA00023136"/>
    </source>
</evidence>
<evidence type="ECO:0000313" key="9">
    <source>
        <dbReference type="EMBL" id="AHB71003.1"/>
    </source>
</evidence>
<keyword evidence="4 7" id="KW-0812">Transmembrane</keyword>
<feature type="transmembrane region" description="Helical" evidence="7">
    <location>
        <begin position="88"/>
        <end position="105"/>
    </location>
</feature>
<keyword evidence="5 7" id="KW-1133">Transmembrane helix</keyword>
<evidence type="ECO:0000259" key="8">
    <source>
        <dbReference type="Pfam" id="PF04239"/>
    </source>
</evidence>
<dbReference type="Proteomes" id="UP000018545">
    <property type="component" value="Chromosome"/>
</dbReference>
<dbReference type="PANTHER" id="PTHR34582">
    <property type="entry name" value="UPF0702 TRANSMEMBRANE PROTEIN YCAP"/>
    <property type="match status" value="1"/>
</dbReference>
<comment type="subcellular location">
    <subcellularLocation>
        <location evidence="1">Cell membrane</location>
        <topology evidence="1">Multi-pass membrane protein</topology>
    </subcellularLocation>
</comment>
<feature type="transmembrane region" description="Helical" evidence="7">
    <location>
        <begin position="63"/>
        <end position="82"/>
    </location>
</feature>